<dbReference type="KEGG" id="smag:AN936_04115"/>
<evidence type="ECO:0000256" key="5">
    <source>
        <dbReference type="ARBA" id="ARBA00022729"/>
    </source>
</evidence>
<keyword evidence="3" id="KW-1134">Transmembrane beta strand</keyword>
<keyword evidence="4" id="KW-0812">Transmembrane</keyword>
<gene>
    <name evidence="12" type="ORF">AN936_04115</name>
</gene>
<evidence type="ECO:0000259" key="11">
    <source>
        <dbReference type="Pfam" id="PF00593"/>
    </source>
</evidence>
<evidence type="ECO:0000256" key="6">
    <source>
        <dbReference type="ARBA" id="ARBA00023077"/>
    </source>
</evidence>
<keyword evidence="9" id="KW-0998">Cell outer membrane</keyword>
<feature type="chain" id="PRO_5006012184" description="TonB-dependent receptor-like beta-barrel domain-containing protein" evidence="10">
    <location>
        <begin position="21"/>
        <end position="677"/>
    </location>
</feature>
<dbReference type="InterPro" id="IPR000531">
    <property type="entry name" value="Beta-barrel_TonB"/>
</dbReference>
<dbReference type="PANTHER" id="PTHR30069">
    <property type="entry name" value="TONB-DEPENDENT OUTER MEMBRANE RECEPTOR"/>
    <property type="match status" value="1"/>
</dbReference>
<keyword evidence="6" id="KW-0798">TonB box</keyword>
<evidence type="ECO:0000313" key="13">
    <source>
        <dbReference type="Proteomes" id="UP000058074"/>
    </source>
</evidence>
<dbReference type="RefSeq" id="WP_054587017.1">
    <property type="nucleotide sequence ID" value="NZ_CP012700.1"/>
</dbReference>
<dbReference type="OrthoDB" id="7622322at2"/>
<dbReference type="Pfam" id="PF00593">
    <property type="entry name" value="TonB_dep_Rec_b-barrel"/>
    <property type="match status" value="1"/>
</dbReference>
<dbReference type="AlphaFoldDB" id="A0A0N7GS31"/>
<comment type="subcellular location">
    <subcellularLocation>
        <location evidence="1">Cell outer membrane</location>
        <topology evidence="1">Multi-pass membrane protein</topology>
    </subcellularLocation>
</comment>
<dbReference type="InterPro" id="IPR039426">
    <property type="entry name" value="TonB-dep_rcpt-like"/>
</dbReference>
<proteinExistence type="predicted"/>
<evidence type="ECO:0000313" key="12">
    <source>
        <dbReference type="EMBL" id="ALH79579.1"/>
    </source>
</evidence>
<name>A0A0N7GS31_SPHMC</name>
<dbReference type="GO" id="GO:0044718">
    <property type="term" value="P:siderophore transmembrane transport"/>
    <property type="evidence" value="ECO:0007669"/>
    <property type="project" value="TreeGrafter"/>
</dbReference>
<accession>A0A0N7GS31</accession>
<sequence length="677" mass="74632">MRLHHASFALGILLAAPALAFPAAAQDTTSEGRTAYTPEYFARVQPTTAFDMLAILPGFRLVEGNTDVRGYSGAAGNILIDGQRPVGKAETLEDMLKRIPAARVARIELVRPGTPGIDMQGFALLANVVLRSDSRLAGRVEAENALYRHGYSAPRGSVQLDLDRGGHVLNFFGALYRTIDDEHGFGTRDRFAADGTPLRLAGYAQPEGETVIKTSAGYRTPLFGGTLRLNGLFKDVRMFADIGYDIRFPEPETITGSERNHTRTWEAGLRYERALGAADDIELVANHRAERETGIDREISGTSSDLADERATSSESILRAAWRHHRGALALEIGGEGAINILDSRNLLFEDDVAVPLPNAQVRVEEHRGEFFANSSWTLGPHLTAEAGIRYEISRLAQKGDSDLAKSLAFIKPRAQLNWAPGAHDEIRLLVEREVGQLDFDDFVGAASLNAGTISAGNRDLEPETLWRAEAAYEHRFGAGSVVLTARREWISDLVDQLPIFADGAIYDGVGNIGSARRDELEASLKLPLDAAGLKDVLVTADATARRSRATDPSTGERRRISKDVPIEAKISLTHDLPAWHLRWGGRFVVAEEERSFKIEEIETERLGERLDLFVEYKPDARWTIRLFGRNLTDSAAERTRDIYTGIRGDSAFRYREVRTLRSGRYAGINIQRSFGG</sequence>
<dbReference type="GO" id="GO:0015344">
    <property type="term" value="F:siderophore uptake transmembrane transporter activity"/>
    <property type="evidence" value="ECO:0007669"/>
    <property type="project" value="TreeGrafter"/>
</dbReference>
<dbReference type="Gene3D" id="2.40.170.20">
    <property type="entry name" value="TonB-dependent receptor, beta-barrel domain"/>
    <property type="match status" value="1"/>
</dbReference>
<protein>
    <recommendedName>
        <fullName evidence="11">TonB-dependent receptor-like beta-barrel domain-containing protein</fullName>
    </recommendedName>
</protein>
<evidence type="ECO:0000256" key="9">
    <source>
        <dbReference type="ARBA" id="ARBA00023237"/>
    </source>
</evidence>
<keyword evidence="8" id="KW-0675">Receptor</keyword>
<feature type="signal peptide" evidence="10">
    <location>
        <begin position="1"/>
        <end position="20"/>
    </location>
</feature>
<dbReference type="Proteomes" id="UP000058074">
    <property type="component" value="Chromosome"/>
</dbReference>
<dbReference type="PATRIC" id="fig|33050.5.peg.855"/>
<evidence type="ECO:0000256" key="4">
    <source>
        <dbReference type="ARBA" id="ARBA00022692"/>
    </source>
</evidence>
<keyword evidence="5 10" id="KW-0732">Signal</keyword>
<dbReference type="GO" id="GO:0009279">
    <property type="term" value="C:cell outer membrane"/>
    <property type="evidence" value="ECO:0007669"/>
    <property type="project" value="UniProtKB-SubCell"/>
</dbReference>
<reference evidence="12 13" key="1">
    <citation type="journal article" date="2015" name="Genome Announc.">
        <title>Complete Genome Sequence of Polypropylene Glycol- and Polyethylene Glycol-Degrading Sphingopyxis macrogoltabida Strain EY-1.</title>
        <authorList>
            <person name="Ohtsubo Y."/>
            <person name="Nagata Y."/>
            <person name="Numata M."/>
            <person name="Tsuchikane K."/>
            <person name="Hosoyama A."/>
            <person name="Yamazoe A."/>
            <person name="Tsuda M."/>
            <person name="Fujita N."/>
            <person name="Kawai F."/>
        </authorList>
    </citation>
    <scope>NUCLEOTIDE SEQUENCE [LARGE SCALE GENOMIC DNA]</scope>
    <source>
        <strain evidence="12 13">EY-1</strain>
    </source>
</reference>
<organism evidence="12 13">
    <name type="scientific">Sphingopyxis macrogoltabida</name>
    <name type="common">Sphingomonas macrogoltabidus</name>
    <dbReference type="NCBI Taxonomy" id="33050"/>
    <lineage>
        <taxon>Bacteria</taxon>
        <taxon>Pseudomonadati</taxon>
        <taxon>Pseudomonadota</taxon>
        <taxon>Alphaproteobacteria</taxon>
        <taxon>Sphingomonadales</taxon>
        <taxon>Sphingomonadaceae</taxon>
        <taxon>Sphingopyxis</taxon>
    </lineage>
</organism>
<keyword evidence="7" id="KW-0472">Membrane</keyword>
<keyword evidence="2" id="KW-0813">Transport</keyword>
<feature type="domain" description="TonB-dependent receptor-like beta-barrel" evidence="11">
    <location>
        <begin position="225"/>
        <end position="632"/>
    </location>
</feature>
<dbReference type="InterPro" id="IPR036942">
    <property type="entry name" value="Beta-barrel_TonB_sf"/>
</dbReference>
<evidence type="ECO:0000256" key="7">
    <source>
        <dbReference type="ARBA" id="ARBA00023136"/>
    </source>
</evidence>
<evidence type="ECO:0000256" key="8">
    <source>
        <dbReference type="ARBA" id="ARBA00023170"/>
    </source>
</evidence>
<evidence type="ECO:0000256" key="10">
    <source>
        <dbReference type="SAM" id="SignalP"/>
    </source>
</evidence>
<dbReference type="SUPFAM" id="SSF56935">
    <property type="entry name" value="Porins"/>
    <property type="match status" value="1"/>
</dbReference>
<dbReference type="EMBL" id="CP012700">
    <property type="protein sequence ID" value="ALH79579.1"/>
    <property type="molecule type" value="Genomic_DNA"/>
</dbReference>
<evidence type="ECO:0000256" key="3">
    <source>
        <dbReference type="ARBA" id="ARBA00022452"/>
    </source>
</evidence>
<evidence type="ECO:0000256" key="1">
    <source>
        <dbReference type="ARBA" id="ARBA00004571"/>
    </source>
</evidence>
<evidence type="ECO:0000256" key="2">
    <source>
        <dbReference type="ARBA" id="ARBA00022448"/>
    </source>
</evidence>
<dbReference type="PANTHER" id="PTHR30069:SF29">
    <property type="entry name" value="HEMOGLOBIN AND HEMOGLOBIN-HAPTOGLOBIN-BINDING PROTEIN 1-RELATED"/>
    <property type="match status" value="1"/>
</dbReference>